<evidence type="ECO:0000313" key="5">
    <source>
        <dbReference type="Proteomes" id="UP000323392"/>
    </source>
</evidence>
<proteinExistence type="predicted"/>
<dbReference type="Pfam" id="PF07561">
    <property type="entry name" value="DUF1540"/>
    <property type="match status" value="1"/>
</dbReference>
<gene>
    <name evidence="2" type="ORF">JWYL7_1213</name>
    <name evidence="3" type="ORF">SAMN05661008_01346</name>
</gene>
<keyword evidence="5" id="KW-1185">Reference proteome</keyword>
<dbReference type="STRING" id="1121328.JWYL7_1213"/>
<evidence type="ECO:0000313" key="3">
    <source>
        <dbReference type="EMBL" id="SHL03253.1"/>
    </source>
</evidence>
<protein>
    <recommendedName>
        <fullName evidence="1">DUF1540 domain-containing protein</fullName>
    </recommendedName>
</protein>
<dbReference type="InterPro" id="IPR011437">
    <property type="entry name" value="DUF1540"/>
</dbReference>
<dbReference type="EMBL" id="FRBG01000009">
    <property type="protein sequence ID" value="SHL03253.1"/>
    <property type="molecule type" value="Genomic_DNA"/>
</dbReference>
<sequence length="59" mass="6525">MQNFQNNTMTNNTISRVSCSVSTCAYNQNSQYCTAPSIQIKAHNASTAEETDCATFVKR</sequence>
<evidence type="ECO:0000259" key="1">
    <source>
        <dbReference type="Pfam" id="PF07561"/>
    </source>
</evidence>
<comment type="caution">
    <text evidence="2">The sequence shown here is derived from an EMBL/GenBank/DDBJ whole genome shotgun (WGS) entry which is preliminary data.</text>
</comment>
<dbReference type="Proteomes" id="UP000092605">
    <property type="component" value="Unassembled WGS sequence"/>
</dbReference>
<evidence type="ECO:0000313" key="4">
    <source>
        <dbReference type="Proteomes" id="UP000092605"/>
    </source>
</evidence>
<dbReference type="AlphaFoldDB" id="A0A150FRD5"/>
<reference evidence="3 5" key="2">
    <citation type="submission" date="2016-11" db="EMBL/GenBank/DDBJ databases">
        <authorList>
            <person name="Varghese N."/>
            <person name="Submissions S."/>
        </authorList>
    </citation>
    <scope>NUCLEOTIDE SEQUENCE [LARGE SCALE GENOMIC DNA]</scope>
    <source>
        <strain evidence="3 5">DSM 7308</strain>
    </source>
</reference>
<feature type="domain" description="DUF1540" evidence="1">
    <location>
        <begin position="17"/>
        <end position="56"/>
    </location>
</feature>
<accession>A0A150FRD5</accession>
<dbReference type="RefSeq" id="WP_066070490.1">
    <property type="nucleotide sequence ID" value="NZ_FRBG01000009.1"/>
</dbReference>
<reference evidence="2 4" key="1">
    <citation type="submission" date="2016-02" db="EMBL/GenBank/DDBJ databases">
        <title>Draft genome sequence for Clostridium paradoxum JW-YL-7.</title>
        <authorList>
            <person name="Utturkar S.M."/>
            <person name="Lancaster A."/>
            <person name="Poole F.L."/>
            <person name="Adams M.W."/>
            <person name="Brown S.D."/>
        </authorList>
    </citation>
    <scope>NUCLEOTIDE SEQUENCE [LARGE SCALE GENOMIC DNA]</scope>
    <source>
        <strain evidence="2 4">JW-YL-7</strain>
    </source>
</reference>
<dbReference type="Proteomes" id="UP000323392">
    <property type="component" value="Unassembled WGS sequence"/>
</dbReference>
<evidence type="ECO:0000313" key="2">
    <source>
        <dbReference type="EMBL" id="KXZ40138.1"/>
    </source>
</evidence>
<name>A0A150FRD5_CLOPD</name>
<dbReference type="EMBL" id="LSFY01000001">
    <property type="protein sequence ID" value="KXZ40138.1"/>
    <property type="molecule type" value="Genomic_DNA"/>
</dbReference>
<dbReference type="PATRIC" id="fig|1121328.3.peg.1222"/>
<organism evidence="2 4">
    <name type="scientific">Alkalithermobacter thermoalcaliphilus JW-YL-7 = DSM 7308</name>
    <dbReference type="NCBI Taxonomy" id="1121328"/>
    <lineage>
        <taxon>Bacteria</taxon>
        <taxon>Bacillati</taxon>
        <taxon>Bacillota</taxon>
        <taxon>Clostridia</taxon>
        <taxon>Peptostreptococcales</taxon>
        <taxon>Tepidibacteraceae</taxon>
        <taxon>Alkalithermobacter</taxon>
    </lineage>
</organism>